<comment type="catalytic activity">
    <reaction evidence="1 12 13">
        <text>[protein]-peptidylproline (omega=180) = [protein]-peptidylproline (omega=0)</text>
        <dbReference type="Rhea" id="RHEA:16237"/>
        <dbReference type="Rhea" id="RHEA-COMP:10747"/>
        <dbReference type="Rhea" id="RHEA-COMP:10748"/>
        <dbReference type="ChEBI" id="CHEBI:83833"/>
        <dbReference type="ChEBI" id="CHEBI:83834"/>
        <dbReference type="EC" id="5.2.1.8"/>
    </reaction>
</comment>
<dbReference type="SUPFAM" id="SSF54534">
    <property type="entry name" value="FKBP-like"/>
    <property type="match status" value="1"/>
</dbReference>
<dbReference type="InterPro" id="IPR036611">
    <property type="entry name" value="Trigger_fac_ribosome-bd_sf"/>
</dbReference>
<evidence type="ECO:0000256" key="5">
    <source>
        <dbReference type="ARBA" id="ARBA00022618"/>
    </source>
</evidence>
<keyword evidence="8 12" id="KW-0413">Isomerase</keyword>
<keyword evidence="5 12" id="KW-0132">Cell division</keyword>
<evidence type="ECO:0000256" key="12">
    <source>
        <dbReference type="HAMAP-Rule" id="MF_00303"/>
    </source>
</evidence>
<comment type="similarity">
    <text evidence="2 12 14">Belongs to the FKBP-type PPIase family. Tig subfamily.</text>
</comment>
<keyword evidence="6 12" id="KW-0697">Rotamase</keyword>
<dbReference type="SUPFAM" id="SSF109998">
    <property type="entry name" value="Triger factor/SurA peptide-binding domain-like"/>
    <property type="match status" value="1"/>
</dbReference>
<dbReference type="STRING" id="94869.SAMN04488529_104206"/>
<evidence type="ECO:0000313" key="16">
    <source>
        <dbReference type="EMBL" id="MBB6714360.1"/>
    </source>
</evidence>
<dbReference type="Gene3D" id="3.10.50.40">
    <property type="match status" value="1"/>
</dbReference>
<dbReference type="GO" id="GO:0003755">
    <property type="term" value="F:peptidyl-prolyl cis-trans isomerase activity"/>
    <property type="evidence" value="ECO:0007669"/>
    <property type="project" value="UniProtKB-UniRule"/>
</dbReference>
<keyword evidence="18" id="KW-1185">Reference proteome</keyword>
<dbReference type="InterPro" id="IPR037041">
    <property type="entry name" value="Trigger_fac_C_sf"/>
</dbReference>
<evidence type="ECO:0000256" key="6">
    <source>
        <dbReference type="ARBA" id="ARBA00023110"/>
    </source>
</evidence>
<organism evidence="17 18">
    <name type="scientific">Clostridium gasigenes</name>
    <dbReference type="NCBI Taxonomy" id="94869"/>
    <lineage>
        <taxon>Bacteria</taxon>
        <taxon>Bacillati</taxon>
        <taxon>Bacillota</taxon>
        <taxon>Clostridia</taxon>
        <taxon>Eubacteriales</taxon>
        <taxon>Clostridiaceae</taxon>
        <taxon>Clostridium</taxon>
    </lineage>
</organism>
<evidence type="ECO:0000259" key="15">
    <source>
        <dbReference type="PROSITE" id="PS50059"/>
    </source>
</evidence>
<evidence type="ECO:0000256" key="4">
    <source>
        <dbReference type="ARBA" id="ARBA00016902"/>
    </source>
</evidence>
<sequence>MEAKMERIETNVVKFEVKVAAKEFQAALNKSYNKNAKNFNIPGFRKGKVPMAIVKQQYGIEVLLEDAVNFAIDASYPQLLNENKINPVDYPQIEVITAEEGKDFVYTAQITVYPEVKLGEYKGLKIEKPSYEVTEEDVNAKLKETQEKSSRVEVKEDGIIENGNIAIIDFKGFVDGVAFDGGEGSDYSLEIGSGSFIDTFETQLVGAKSGDNVEVNVTFPESYGKDELNGKDAKFEVTIKEVKSKELPELDDEFAKEVSEFDTLAQMKEDIVKTMTEENAAKVKNEYEDAVINAVVENATIEVPTIMIEKEIDIMVKNLETRLSQQGLTLEQYFQFTGTDAVKMREYMKENAERKVRTDLVLEAVEVAEKIEVSEEEIKVKAEEVAKMYAADDASMVDLLIKNQRVALEVDIKTGKSIDFLLENNKQ</sequence>
<dbReference type="PANTHER" id="PTHR30560:SF3">
    <property type="entry name" value="TRIGGER FACTOR-LIKE PROTEIN TIG, CHLOROPLASTIC"/>
    <property type="match status" value="1"/>
</dbReference>
<evidence type="ECO:0000313" key="18">
    <source>
        <dbReference type="Proteomes" id="UP000198597"/>
    </source>
</evidence>
<dbReference type="InterPro" id="IPR005215">
    <property type="entry name" value="Trig_fac"/>
</dbReference>
<dbReference type="PIRSF" id="PIRSF003095">
    <property type="entry name" value="Trigger_factor"/>
    <property type="match status" value="1"/>
</dbReference>
<evidence type="ECO:0000256" key="14">
    <source>
        <dbReference type="RuleBase" id="RU003914"/>
    </source>
</evidence>
<comment type="domain">
    <text evidence="12">Consists of 3 domains; the N-terminus binds the ribosome, the middle domain has PPIase activity, while the C-terminus has intrinsic chaperone activity on its own.</text>
</comment>
<dbReference type="SUPFAM" id="SSF102735">
    <property type="entry name" value="Trigger factor ribosome-binding domain"/>
    <property type="match status" value="1"/>
</dbReference>
<reference evidence="16 19" key="2">
    <citation type="submission" date="2020-08" db="EMBL/GenBank/DDBJ databases">
        <title>Clostridia isolated from Swiss meat.</title>
        <authorList>
            <person name="Wambui J."/>
            <person name="Stevens M.J.A."/>
            <person name="Stephan R."/>
        </authorList>
    </citation>
    <scope>NUCLEOTIDE SEQUENCE [LARGE SCALE GENOMIC DNA]</scope>
    <source>
        <strain evidence="16 19">CM001</strain>
    </source>
</reference>
<dbReference type="InterPro" id="IPR046357">
    <property type="entry name" value="PPIase_dom_sf"/>
</dbReference>
<dbReference type="InterPro" id="IPR027304">
    <property type="entry name" value="Trigger_fact/SurA_dom_sf"/>
</dbReference>
<dbReference type="GO" id="GO:0043022">
    <property type="term" value="F:ribosome binding"/>
    <property type="evidence" value="ECO:0007669"/>
    <property type="project" value="TreeGrafter"/>
</dbReference>
<protein>
    <recommendedName>
        <fullName evidence="4 12">Trigger factor</fullName>
        <shortName evidence="12">TF</shortName>
        <ecNumber evidence="3 12">5.2.1.8</ecNumber>
    </recommendedName>
    <alternativeName>
        <fullName evidence="11 12">PPIase</fullName>
    </alternativeName>
</protein>
<dbReference type="GO" id="GO:0051083">
    <property type="term" value="P:'de novo' cotranslational protein folding"/>
    <property type="evidence" value="ECO:0007669"/>
    <property type="project" value="TreeGrafter"/>
</dbReference>
<evidence type="ECO:0000256" key="13">
    <source>
        <dbReference type="PROSITE-ProRule" id="PRU00277"/>
    </source>
</evidence>
<dbReference type="EMBL" id="FNJM01000004">
    <property type="protein sequence ID" value="SDP37755.1"/>
    <property type="molecule type" value="Genomic_DNA"/>
</dbReference>
<dbReference type="GO" id="GO:0051301">
    <property type="term" value="P:cell division"/>
    <property type="evidence" value="ECO:0007669"/>
    <property type="project" value="UniProtKB-KW"/>
</dbReference>
<dbReference type="GO" id="GO:0005737">
    <property type="term" value="C:cytoplasm"/>
    <property type="evidence" value="ECO:0007669"/>
    <property type="project" value="UniProtKB-SubCell"/>
</dbReference>
<keyword evidence="12" id="KW-0963">Cytoplasm</keyword>
<dbReference type="Gene3D" id="1.10.3120.10">
    <property type="entry name" value="Trigger factor, C-terminal domain"/>
    <property type="match status" value="1"/>
</dbReference>
<evidence type="ECO:0000256" key="3">
    <source>
        <dbReference type="ARBA" id="ARBA00013194"/>
    </source>
</evidence>
<evidence type="ECO:0000256" key="8">
    <source>
        <dbReference type="ARBA" id="ARBA00023235"/>
    </source>
</evidence>
<dbReference type="PROSITE" id="PS50059">
    <property type="entry name" value="FKBP_PPIASE"/>
    <property type="match status" value="1"/>
</dbReference>
<evidence type="ECO:0000256" key="7">
    <source>
        <dbReference type="ARBA" id="ARBA00023186"/>
    </source>
</evidence>
<dbReference type="FunFam" id="3.10.50.40:FF:000001">
    <property type="entry name" value="Trigger factor"/>
    <property type="match status" value="1"/>
</dbReference>
<dbReference type="AlphaFoldDB" id="A0A1H0S7X6"/>
<keyword evidence="7 12" id="KW-0143">Chaperone</keyword>
<dbReference type="OrthoDB" id="9767721at2"/>
<dbReference type="Pfam" id="PF00254">
    <property type="entry name" value="FKBP_C"/>
    <property type="match status" value="1"/>
</dbReference>
<evidence type="ECO:0000256" key="2">
    <source>
        <dbReference type="ARBA" id="ARBA00005464"/>
    </source>
</evidence>
<dbReference type="GO" id="GO:0044183">
    <property type="term" value="F:protein folding chaperone"/>
    <property type="evidence" value="ECO:0007669"/>
    <property type="project" value="TreeGrafter"/>
</dbReference>
<keyword evidence="9 12" id="KW-0131">Cell cycle</keyword>
<dbReference type="GO" id="GO:0043335">
    <property type="term" value="P:protein unfolding"/>
    <property type="evidence" value="ECO:0007669"/>
    <property type="project" value="TreeGrafter"/>
</dbReference>
<dbReference type="GeneID" id="65308426"/>
<dbReference type="GO" id="GO:0015031">
    <property type="term" value="P:protein transport"/>
    <property type="evidence" value="ECO:0007669"/>
    <property type="project" value="UniProtKB-UniRule"/>
</dbReference>
<evidence type="ECO:0000256" key="9">
    <source>
        <dbReference type="ARBA" id="ARBA00023306"/>
    </source>
</evidence>
<comment type="subcellular location">
    <subcellularLocation>
        <location evidence="12">Cytoplasm</location>
    </subcellularLocation>
    <text evidence="12">About half TF is bound to the ribosome near the polypeptide exit tunnel while the other half is free in the cytoplasm.</text>
</comment>
<dbReference type="NCBIfam" id="TIGR00115">
    <property type="entry name" value="tig"/>
    <property type="match status" value="1"/>
</dbReference>
<feature type="domain" description="PPIase FKBP-type" evidence="15">
    <location>
        <begin position="163"/>
        <end position="248"/>
    </location>
</feature>
<evidence type="ECO:0000256" key="11">
    <source>
        <dbReference type="ARBA" id="ARBA00029986"/>
    </source>
</evidence>
<evidence type="ECO:0000256" key="10">
    <source>
        <dbReference type="ARBA" id="ARBA00024849"/>
    </source>
</evidence>
<dbReference type="Gene3D" id="3.30.70.1050">
    <property type="entry name" value="Trigger factor ribosome-binding domain"/>
    <property type="match status" value="1"/>
</dbReference>
<dbReference type="Proteomes" id="UP000585258">
    <property type="component" value="Unassembled WGS sequence"/>
</dbReference>
<dbReference type="RefSeq" id="WP_089968843.1">
    <property type="nucleotide sequence ID" value="NZ_CP071376.1"/>
</dbReference>
<dbReference type="InterPro" id="IPR008880">
    <property type="entry name" value="Trigger_fac_C"/>
</dbReference>
<dbReference type="EMBL" id="JACKWY010000003">
    <property type="protein sequence ID" value="MBB6714360.1"/>
    <property type="molecule type" value="Genomic_DNA"/>
</dbReference>
<dbReference type="EC" id="5.2.1.8" evidence="3 12"/>
<dbReference type="InterPro" id="IPR008881">
    <property type="entry name" value="Trigger_fac_ribosome-bd_bac"/>
</dbReference>
<name>A0A1H0S7X6_9CLOT</name>
<dbReference type="Pfam" id="PF05697">
    <property type="entry name" value="Trigger_N"/>
    <property type="match status" value="1"/>
</dbReference>
<accession>A0A1H0S7X6</accession>
<reference evidence="17 18" key="1">
    <citation type="submission" date="2016-10" db="EMBL/GenBank/DDBJ databases">
        <authorList>
            <person name="de Groot N.N."/>
        </authorList>
    </citation>
    <scope>NUCLEOTIDE SEQUENCE [LARGE SCALE GENOMIC DNA]</scope>
    <source>
        <strain evidence="17 18">DSM 12272</strain>
    </source>
</reference>
<gene>
    <name evidence="12" type="primary">tig</name>
    <name evidence="16" type="ORF">H7E68_06405</name>
    <name evidence="17" type="ORF">SAMN04488529_104206</name>
</gene>
<dbReference type="Proteomes" id="UP000198597">
    <property type="component" value="Unassembled WGS sequence"/>
</dbReference>
<dbReference type="Pfam" id="PF05698">
    <property type="entry name" value="Trigger_C"/>
    <property type="match status" value="1"/>
</dbReference>
<evidence type="ECO:0000256" key="1">
    <source>
        <dbReference type="ARBA" id="ARBA00000971"/>
    </source>
</evidence>
<dbReference type="PANTHER" id="PTHR30560">
    <property type="entry name" value="TRIGGER FACTOR CHAPERONE AND PEPTIDYL-PROLYL CIS/TRANS ISOMERASE"/>
    <property type="match status" value="1"/>
</dbReference>
<dbReference type="InterPro" id="IPR001179">
    <property type="entry name" value="PPIase_FKBP_dom"/>
</dbReference>
<comment type="function">
    <text evidence="10 12">Involved in protein export. Acts as a chaperone by maintaining the newly synthesized protein in an open conformation. Functions as a peptidyl-prolyl cis-trans isomerase.</text>
</comment>
<dbReference type="HAMAP" id="MF_00303">
    <property type="entry name" value="Trigger_factor_Tig"/>
    <property type="match status" value="1"/>
</dbReference>
<evidence type="ECO:0000313" key="19">
    <source>
        <dbReference type="Proteomes" id="UP000585258"/>
    </source>
</evidence>
<evidence type="ECO:0000313" key="17">
    <source>
        <dbReference type="EMBL" id="SDP37755.1"/>
    </source>
</evidence>
<proteinExistence type="inferred from homology"/>